<keyword evidence="2" id="KW-1185">Reference proteome</keyword>
<gene>
    <name evidence="1" type="ORF">ACFFU4_07675</name>
</gene>
<evidence type="ECO:0000313" key="1">
    <source>
        <dbReference type="EMBL" id="MFB9149624.1"/>
    </source>
</evidence>
<organism evidence="1 2">
    <name type="scientific">Roseovarius ramblicola</name>
    <dbReference type="NCBI Taxonomy" id="2022336"/>
    <lineage>
        <taxon>Bacteria</taxon>
        <taxon>Pseudomonadati</taxon>
        <taxon>Pseudomonadota</taxon>
        <taxon>Alphaproteobacteria</taxon>
        <taxon>Rhodobacterales</taxon>
        <taxon>Roseobacteraceae</taxon>
        <taxon>Roseovarius</taxon>
    </lineage>
</organism>
<reference evidence="1 2" key="1">
    <citation type="submission" date="2024-09" db="EMBL/GenBank/DDBJ databases">
        <authorList>
            <person name="Sun Q."/>
            <person name="Mori K."/>
        </authorList>
    </citation>
    <scope>NUCLEOTIDE SEQUENCE [LARGE SCALE GENOMIC DNA]</scope>
    <source>
        <strain evidence="1 2">CECT 9424</strain>
    </source>
</reference>
<comment type="caution">
    <text evidence="1">The sequence shown here is derived from an EMBL/GenBank/DDBJ whole genome shotgun (WGS) entry which is preliminary data.</text>
</comment>
<accession>A0ABV5HYY5</accession>
<evidence type="ECO:0000313" key="2">
    <source>
        <dbReference type="Proteomes" id="UP001589670"/>
    </source>
</evidence>
<proteinExistence type="predicted"/>
<sequence>MDELERADDLEAQVAALVDAMGQAGAMAAAFAGELARVRGGFAAAGQDVQSLERGLSRGLRGALRGAVVQGDSLSDSLRRLATTMVNTAFNDAVRPVTEQVGGLLSQGVGALVGGLLPFGRGGGFAQGRVMPFANGGVVSGPVTFPMRGGRAGLMGEAGPEAILPLSRGADGRLGVRAQGGGNVSVVMNVSTPDVEGFRRSQGQIAAQLGRVIGRGARNR</sequence>
<dbReference type="RefSeq" id="WP_377068717.1">
    <property type="nucleotide sequence ID" value="NZ_JBHMEC010000011.1"/>
</dbReference>
<protein>
    <submittedName>
        <fullName evidence="1">Phage tail tape measure protein</fullName>
    </submittedName>
</protein>
<dbReference type="Proteomes" id="UP001589670">
    <property type="component" value="Unassembled WGS sequence"/>
</dbReference>
<dbReference type="EMBL" id="JBHMEC010000011">
    <property type="protein sequence ID" value="MFB9149624.1"/>
    <property type="molecule type" value="Genomic_DNA"/>
</dbReference>
<name>A0ABV5HYY5_9RHOB</name>